<evidence type="ECO:0000313" key="2">
    <source>
        <dbReference type="EMBL" id="ESQ47208.1"/>
    </source>
</evidence>
<dbReference type="PROSITE" id="PS50181">
    <property type="entry name" value="FBOX"/>
    <property type="match status" value="1"/>
</dbReference>
<evidence type="ECO:0000313" key="3">
    <source>
        <dbReference type="Proteomes" id="UP000030689"/>
    </source>
</evidence>
<name>V4M4K2_EUTSA</name>
<sequence>MVRLSDLPDELLLTILSLLPIEVAVSTSVLSKRWKFLWMSLPKLEYSTRNHPDSAALGEFIYKHLSLHRAPAIESLRLDLSPHINPEDIKRWVRIAVSHNVRELNITYDSDNGNIFPGSFYTCNSLVVLELGYVTLMDVPSSVCLPSLKTMELECLVYANQESLQRLLSICPVLEELSVRLGGAGDINMRKFSIVVPSLRSLSLLMFDLWWLNAYVIDTPSLEYFKLGDRINMEHYSEFNMPKLREAYVDAPFLDLNGLITSITSVKRLTLCSVHEYGEGFVLKHLEHLKLCECKNDSLDNLGELLKGSPTLRVLDICVLKDHDNHGLDEYSGFWNQPSRVPECLLSSLQILNWSRYFGRPHDRKIAVYILRNACRLKTATFFADRGYYVSNLEMIKELTLSSRASSTCEL</sequence>
<dbReference type="InterPro" id="IPR006566">
    <property type="entry name" value="FBD"/>
</dbReference>
<dbReference type="InterPro" id="IPR032675">
    <property type="entry name" value="LRR_dom_sf"/>
</dbReference>
<dbReference type="Gramene" id="ESQ47208">
    <property type="protein sequence ID" value="ESQ47208"/>
    <property type="gene ID" value="EUTSA_v10028269mg"/>
</dbReference>
<feature type="non-terminal residue" evidence="2">
    <location>
        <position position="411"/>
    </location>
</feature>
<proteinExistence type="predicted"/>
<dbReference type="KEGG" id="eus:EUTSA_v10028269mg"/>
<dbReference type="eggNOG" id="ENOG502RYTW">
    <property type="taxonomic scope" value="Eukaryota"/>
</dbReference>
<dbReference type="SUPFAM" id="SSF81383">
    <property type="entry name" value="F-box domain"/>
    <property type="match status" value="1"/>
</dbReference>
<dbReference type="EMBL" id="KI517416">
    <property type="protein sequence ID" value="ESQ47208.1"/>
    <property type="molecule type" value="Genomic_DNA"/>
</dbReference>
<dbReference type="Gene3D" id="1.20.1280.50">
    <property type="match status" value="1"/>
</dbReference>
<keyword evidence="3" id="KW-1185">Reference proteome</keyword>
<organism evidence="2 3">
    <name type="scientific">Eutrema salsugineum</name>
    <name type="common">Saltwater cress</name>
    <name type="synonym">Sisymbrium salsugineum</name>
    <dbReference type="NCBI Taxonomy" id="72664"/>
    <lineage>
        <taxon>Eukaryota</taxon>
        <taxon>Viridiplantae</taxon>
        <taxon>Streptophyta</taxon>
        <taxon>Embryophyta</taxon>
        <taxon>Tracheophyta</taxon>
        <taxon>Spermatophyta</taxon>
        <taxon>Magnoliopsida</taxon>
        <taxon>eudicotyledons</taxon>
        <taxon>Gunneridae</taxon>
        <taxon>Pentapetalae</taxon>
        <taxon>rosids</taxon>
        <taxon>malvids</taxon>
        <taxon>Brassicales</taxon>
        <taxon>Brassicaceae</taxon>
        <taxon>Eutremeae</taxon>
        <taxon>Eutrema</taxon>
    </lineage>
</organism>
<dbReference type="Gene3D" id="3.80.10.10">
    <property type="entry name" value="Ribonuclease Inhibitor"/>
    <property type="match status" value="1"/>
</dbReference>
<protein>
    <recommendedName>
        <fullName evidence="1">F-box domain-containing protein</fullName>
    </recommendedName>
</protein>
<dbReference type="Proteomes" id="UP000030689">
    <property type="component" value="Unassembled WGS sequence"/>
</dbReference>
<dbReference type="AlphaFoldDB" id="V4M4K2"/>
<dbReference type="OMA" id="HAPICAS"/>
<dbReference type="Pfam" id="PF24758">
    <property type="entry name" value="LRR_At5g56370"/>
    <property type="match status" value="1"/>
</dbReference>
<feature type="domain" description="F-box" evidence="1">
    <location>
        <begin position="1"/>
        <end position="49"/>
    </location>
</feature>
<dbReference type="SUPFAM" id="SSF52047">
    <property type="entry name" value="RNI-like"/>
    <property type="match status" value="1"/>
</dbReference>
<dbReference type="InterPro" id="IPR001810">
    <property type="entry name" value="F-box_dom"/>
</dbReference>
<gene>
    <name evidence="2" type="ORF">EUTSA_v10028269mg</name>
</gene>
<dbReference type="Pfam" id="PF00646">
    <property type="entry name" value="F-box"/>
    <property type="match status" value="1"/>
</dbReference>
<reference evidence="2 3" key="1">
    <citation type="journal article" date="2013" name="Front. Plant Sci.">
        <title>The Reference Genome of the Halophytic Plant Eutrema salsugineum.</title>
        <authorList>
            <person name="Yang R."/>
            <person name="Jarvis D.E."/>
            <person name="Chen H."/>
            <person name="Beilstein M.A."/>
            <person name="Grimwood J."/>
            <person name="Jenkins J."/>
            <person name="Shu S."/>
            <person name="Prochnik S."/>
            <person name="Xin M."/>
            <person name="Ma C."/>
            <person name="Schmutz J."/>
            <person name="Wing R.A."/>
            <person name="Mitchell-Olds T."/>
            <person name="Schumaker K.S."/>
            <person name="Wang X."/>
        </authorList>
    </citation>
    <scope>NUCLEOTIDE SEQUENCE [LARGE SCALE GENOMIC DNA]</scope>
</reference>
<dbReference type="InterPro" id="IPR036047">
    <property type="entry name" value="F-box-like_dom_sf"/>
</dbReference>
<dbReference type="InterPro" id="IPR055411">
    <property type="entry name" value="LRR_FXL15/At3g58940/PEG3-like"/>
</dbReference>
<dbReference type="STRING" id="72664.V4M4K2"/>
<accession>V4M4K2</accession>
<evidence type="ECO:0000259" key="1">
    <source>
        <dbReference type="PROSITE" id="PS50181"/>
    </source>
</evidence>
<dbReference type="PANTHER" id="PTHR31900">
    <property type="entry name" value="F-BOX/RNI SUPERFAMILY PROTEIN-RELATED"/>
    <property type="match status" value="1"/>
</dbReference>
<dbReference type="Pfam" id="PF08387">
    <property type="entry name" value="FBD"/>
    <property type="match status" value="1"/>
</dbReference>
<dbReference type="InterPro" id="IPR050232">
    <property type="entry name" value="FBL13/AtMIF1-like"/>
</dbReference>
<dbReference type="SMART" id="SM00579">
    <property type="entry name" value="FBD"/>
    <property type="match status" value="1"/>
</dbReference>
<dbReference type="PANTHER" id="PTHR31900:SF28">
    <property type="entry name" value="FBD DOMAIN-CONTAINING PROTEIN"/>
    <property type="match status" value="1"/>
</dbReference>
<dbReference type="OrthoDB" id="612216at2759"/>